<dbReference type="PROSITE" id="PS50893">
    <property type="entry name" value="ABC_TRANSPORTER_2"/>
    <property type="match status" value="1"/>
</dbReference>
<feature type="domain" description="ABC transporter" evidence="6">
    <location>
        <begin position="4"/>
        <end position="234"/>
    </location>
</feature>
<dbReference type="InterPro" id="IPR003593">
    <property type="entry name" value="AAA+_ATPase"/>
</dbReference>
<organism evidence="7 8">
    <name type="scientific">Nitratireductor mangrovi</name>
    <dbReference type="NCBI Taxonomy" id="2599600"/>
    <lineage>
        <taxon>Bacteria</taxon>
        <taxon>Pseudomonadati</taxon>
        <taxon>Pseudomonadota</taxon>
        <taxon>Alphaproteobacteria</taxon>
        <taxon>Hyphomicrobiales</taxon>
        <taxon>Phyllobacteriaceae</taxon>
        <taxon>Nitratireductor</taxon>
    </lineage>
</organism>
<sequence length="236" mass="25282">MSLLEMTGIHAGYGGANILNGVSLAIDAHEIGVIVGPNGAGKSTTLKALFGLLSISEGTVAFDGEDITNTPPEKLVEMGLSFVPQEFNVFPTMTVEENLEMGAYVRRDNYRHLIDQVYGFFPPLKEKRRQPAGELSGGQRQMVAIGRALMTEPRLLLLDEPTAGLSPRYMGEIFERITAINAAGTGILMVEQNARQALGLANKGFVLANGQNRFTGTGAELLADPEVAKSFLGGEE</sequence>
<evidence type="ECO:0000256" key="3">
    <source>
        <dbReference type="ARBA" id="ARBA00022741"/>
    </source>
</evidence>
<dbReference type="GO" id="GO:0015807">
    <property type="term" value="P:L-amino acid transport"/>
    <property type="evidence" value="ECO:0007669"/>
    <property type="project" value="TreeGrafter"/>
</dbReference>
<dbReference type="InterPro" id="IPR003439">
    <property type="entry name" value="ABC_transporter-like_ATP-bd"/>
</dbReference>
<keyword evidence="4 7" id="KW-0067">ATP-binding</keyword>
<dbReference type="InterPro" id="IPR027417">
    <property type="entry name" value="P-loop_NTPase"/>
</dbReference>
<comment type="similarity">
    <text evidence="1">Belongs to the ABC transporter superfamily.</text>
</comment>
<dbReference type="KEGG" id="niy:FQ775_10945"/>
<keyword evidence="2" id="KW-0813">Transport</keyword>
<dbReference type="PANTHER" id="PTHR43820">
    <property type="entry name" value="HIGH-AFFINITY BRANCHED-CHAIN AMINO ACID TRANSPORT ATP-BINDING PROTEIN LIVF"/>
    <property type="match status" value="1"/>
</dbReference>
<dbReference type="SUPFAM" id="SSF52540">
    <property type="entry name" value="P-loop containing nucleoside triphosphate hydrolases"/>
    <property type="match status" value="1"/>
</dbReference>
<evidence type="ECO:0000259" key="6">
    <source>
        <dbReference type="PROSITE" id="PS50893"/>
    </source>
</evidence>
<dbReference type="RefSeq" id="WP_146299502.1">
    <property type="nucleotide sequence ID" value="NZ_CP042301.2"/>
</dbReference>
<evidence type="ECO:0000256" key="4">
    <source>
        <dbReference type="ARBA" id="ARBA00022840"/>
    </source>
</evidence>
<name>A0A5B8KYQ3_9HYPH</name>
<dbReference type="GO" id="GO:0015658">
    <property type="term" value="F:branched-chain amino acid transmembrane transporter activity"/>
    <property type="evidence" value="ECO:0007669"/>
    <property type="project" value="TreeGrafter"/>
</dbReference>
<dbReference type="InterPro" id="IPR052156">
    <property type="entry name" value="BCAA_Transport_ATP-bd_LivF"/>
</dbReference>
<dbReference type="Gene3D" id="3.40.50.300">
    <property type="entry name" value="P-loop containing nucleotide triphosphate hydrolases"/>
    <property type="match status" value="1"/>
</dbReference>
<dbReference type="PANTHER" id="PTHR43820:SF4">
    <property type="entry name" value="HIGH-AFFINITY BRANCHED-CHAIN AMINO ACID TRANSPORT ATP-BINDING PROTEIN LIVF"/>
    <property type="match status" value="1"/>
</dbReference>
<dbReference type="SMART" id="SM00382">
    <property type="entry name" value="AAA"/>
    <property type="match status" value="1"/>
</dbReference>
<evidence type="ECO:0000313" key="8">
    <source>
        <dbReference type="Proteomes" id="UP000321389"/>
    </source>
</evidence>
<dbReference type="EMBL" id="CP042301">
    <property type="protein sequence ID" value="QDZ00857.1"/>
    <property type="molecule type" value="Genomic_DNA"/>
</dbReference>
<dbReference type="InterPro" id="IPR017871">
    <property type="entry name" value="ABC_transporter-like_CS"/>
</dbReference>
<gene>
    <name evidence="7" type="ORF">FQ775_10945</name>
</gene>
<keyword evidence="3" id="KW-0547">Nucleotide-binding</keyword>
<dbReference type="OrthoDB" id="9806149at2"/>
<dbReference type="AlphaFoldDB" id="A0A5B8KYQ3"/>
<dbReference type="Proteomes" id="UP000321389">
    <property type="component" value="Chromosome"/>
</dbReference>
<evidence type="ECO:0000256" key="2">
    <source>
        <dbReference type="ARBA" id="ARBA00022448"/>
    </source>
</evidence>
<dbReference type="Pfam" id="PF00005">
    <property type="entry name" value="ABC_tran"/>
    <property type="match status" value="1"/>
</dbReference>
<reference evidence="7" key="1">
    <citation type="submission" date="2020-04" db="EMBL/GenBank/DDBJ databases">
        <title>Nitratireductor sp. nov. isolated from mangrove soil.</title>
        <authorList>
            <person name="Ye Y."/>
        </authorList>
    </citation>
    <scope>NUCLEOTIDE SEQUENCE</scope>
    <source>
        <strain evidence="7">SY7</strain>
    </source>
</reference>
<keyword evidence="5" id="KW-0029">Amino-acid transport</keyword>
<dbReference type="GO" id="GO:0016887">
    <property type="term" value="F:ATP hydrolysis activity"/>
    <property type="evidence" value="ECO:0007669"/>
    <property type="project" value="InterPro"/>
</dbReference>
<dbReference type="CDD" id="cd03224">
    <property type="entry name" value="ABC_TM1139_LivF_branched"/>
    <property type="match status" value="1"/>
</dbReference>
<proteinExistence type="inferred from homology"/>
<protein>
    <submittedName>
        <fullName evidence="7">ABC transporter ATP-binding protein</fullName>
    </submittedName>
</protein>
<accession>A0A5B8KYQ3</accession>
<evidence type="ECO:0000256" key="5">
    <source>
        <dbReference type="ARBA" id="ARBA00022970"/>
    </source>
</evidence>
<keyword evidence="8" id="KW-1185">Reference proteome</keyword>
<evidence type="ECO:0000256" key="1">
    <source>
        <dbReference type="ARBA" id="ARBA00005417"/>
    </source>
</evidence>
<dbReference type="GO" id="GO:0005524">
    <property type="term" value="F:ATP binding"/>
    <property type="evidence" value="ECO:0007669"/>
    <property type="project" value="UniProtKB-KW"/>
</dbReference>
<dbReference type="PROSITE" id="PS00211">
    <property type="entry name" value="ABC_TRANSPORTER_1"/>
    <property type="match status" value="1"/>
</dbReference>
<evidence type="ECO:0000313" key="7">
    <source>
        <dbReference type="EMBL" id="QDZ00857.1"/>
    </source>
</evidence>